<feature type="compositionally biased region" description="Basic and acidic residues" evidence="6">
    <location>
        <begin position="482"/>
        <end position="504"/>
    </location>
</feature>
<dbReference type="SMART" id="SM00382">
    <property type="entry name" value="AAA"/>
    <property type="match status" value="1"/>
</dbReference>
<gene>
    <name evidence="8" type="ORF">E6K71_09690</name>
</gene>
<dbReference type="GO" id="GO:0005524">
    <property type="term" value="F:ATP binding"/>
    <property type="evidence" value="ECO:0007669"/>
    <property type="project" value="UniProtKB-KW"/>
</dbReference>
<dbReference type="GO" id="GO:0006355">
    <property type="term" value="P:regulation of DNA-templated transcription"/>
    <property type="evidence" value="ECO:0007669"/>
    <property type="project" value="InterPro"/>
</dbReference>
<sequence length="504" mass="55326">MKGRAAPSARPVIPALGGIHFMNLNVGVIMPPGGDRDELVGHLTTRECVARVADTVAQYLGRYGNEGCEIGLLDFGPGTPGLPGSIAQALEQKRDSIRRLKENWPKLQIVVFADRDSQQTTETLELGVRNIFLKPINFPQLDGLLSAAGRSVALQARQQRETARIEQEFRFDRIVGQSPAVLESVDLARRVAQSSATSVLILGESGVGKELFARAIHGESPRKQGPFMEVNCAAIPRELLESELFGHEKGAFTDATQTRVGLFEAAEGGSVFLDEVGELPLTLQAKLLKFLDSKIVRRVGGSRDIPVDVRILAATNRELISEVKQGRFREDLYYRLNVVPIEIPPLRVRDGDPVLLARLFVERVGRKLGRTVHLSAEGEREMARYHWPGNVRELSNVIERAVLLARSEEIGPVELAVPATSSDPDDERSGFSVTIPNEGISLPAVERAVIQAALDRASGNVVEAARLLKIGRGSLRSKMRRHGIERPRERRPGAAVEMDRMSVI</sequence>
<evidence type="ECO:0000313" key="8">
    <source>
        <dbReference type="EMBL" id="TMQ47515.1"/>
    </source>
</evidence>
<evidence type="ECO:0000256" key="5">
    <source>
        <dbReference type="ARBA" id="ARBA00023163"/>
    </source>
</evidence>
<comment type="caution">
    <text evidence="8">The sequence shown here is derived from an EMBL/GenBank/DDBJ whole genome shotgun (WGS) entry which is preliminary data.</text>
</comment>
<organism evidence="8 9">
    <name type="scientific">Eiseniibacteriota bacterium</name>
    <dbReference type="NCBI Taxonomy" id="2212470"/>
    <lineage>
        <taxon>Bacteria</taxon>
        <taxon>Candidatus Eiseniibacteriota</taxon>
    </lineage>
</organism>
<keyword evidence="5" id="KW-0804">Transcription</keyword>
<dbReference type="InterPro" id="IPR025662">
    <property type="entry name" value="Sigma_54_int_dom_ATP-bd_1"/>
</dbReference>
<dbReference type="Gene3D" id="1.10.10.60">
    <property type="entry name" value="Homeodomain-like"/>
    <property type="match status" value="1"/>
</dbReference>
<dbReference type="InterPro" id="IPR058031">
    <property type="entry name" value="AAA_lid_NorR"/>
</dbReference>
<dbReference type="PROSITE" id="PS00675">
    <property type="entry name" value="SIGMA54_INTERACT_1"/>
    <property type="match status" value="1"/>
</dbReference>
<keyword evidence="2" id="KW-0067">ATP-binding</keyword>
<keyword evidence="3" id="KW-0805">Transcription regulation</keyword>
<dbReference type="EMBL" id="VBOR01000108">
    <property type="protein sequence ID" value="TMQ47515.1"/>
    <property type="molecule type" value="Genomic_DNA"/>
</dbReference>
<protein>
    <submittedName>
        <fullName evidence="8">Sigma-54-dependent Fis family transcriptional regulator</fullName>
    </submittedName>
</protein>
<dbReference type="InterPro" id="IPR025944">
    <property type="entry name" value="Sigma_54_int_dom_CS"/>
</dbReference>
<evidence type="ECO:0000313" key="9">
    <source>
        <dbReference type="Proteomes" id="UP000316292"/>
    </source>
</evidence>
<dbReference type="InterPro" id="IPR002078">
    <property type="entry name" value="Sigma_54_int"/>
</dbReference>
<evidence type="ECO:0000256" key="2">
    <source>
        <dbReference type="ARBA" id="ARBA00022840"/>
    </source>
</evidence>
<dbReference type="PRINTS" id="PR01590">
    <property type="entry name" value="HTHFIS"/>
</dbReference>
<dbReference type="PROSITE" id="PS00676">
    <property type="entry name" value="SIGMA54_INTERACT_2"/>
    <property type="match status" value="1"/>
</dbReference>
<reference evidence="8 9" key="1">
    <citation type="journal article" date="2019" name="Nat. Microbiol.">
        <title>Mediterranean grassland soil C-N compound turnover is dependent on rainfall and depth, and is mediated by genomically divergent microorganisms.</title>
        <authorList>
            <person name="Diamond S."/>
            <person name="Andeer P.F."/>
            <person name="Li Z."/>
            <person name="Crits-Christoph A."/>
            <person name="Burstein D."/>
            <person name="Anantharaman K."/>
            <person name="Lane K.R."/>
            <person name="Thomas B.C."/>
            <person name="Pan C."/>
            <person name="Northen T.R."/>
            <person name="Banfield J.F."/>
        </authorList>
    </citation>
    <scope>NUCLEOTIDE SEQUENCE [LARGE SCALE GENOMIC DNA]</scope>
    <source>
        <strain evidence="8">WS_1</strain>
    </source>
</reference>
<dbReference type="Gene3D" id="1.10.8.60">
    <property type="match status" value="1"/>
</dbReference>
<dbReference type="Gene3D" id="3.40.50.300">
    <property type="entry name" value="P-loop containing nucleotide triphosphate hydrolases"/>
    <property type="match status" value="1"/>
</dbReference>
<feature type="domain" description="Sigma-54 factor interaction" evidence="7">
    <location>
        <begin position="174"/>
        <end position="403"/>
    </location>
</feature>
<evidence type="ECO:0000256" key="3">
    <source>
        <dbReference type="ARBA" id="ARBA00023015"/>
    </source>
</evidence>
<feature type="region of interest" description="Disordered" evidence="6">
    <location>
        <begin position="479"/>
        <end position="504"/>
    </location>
</feature>
<dbReference type="SUPFAM" id="SSF52540">
    <property type="entry name" value="P-loop containing nucleoside triphosphate hydrolases"/>
    <property type="match status" value="1"/>
</dbReference>
<keyword evidence="1" id="KW-0547">Nucleotide-binding</keyword>
<evidence type="ECO:0000259" key="7">
    <source>
        <dbReference type="PROSITE" id="PS50045"/>
    </source>
</evidence>
<dbReference type="Pfam" id="PF25601">
    <property type="entry name" value="AAA_lid_14"/>
    <property type="match status" value="1"/>
</dbReference>
<evidence type="ECO:0000256" key="1">
    <source>
        <dbReference type="ARBA" id="ARBA00022741"/>
    </source>
</evidence>
<dbReference type="InterPro" id="IPR011006">
    <property type="entry name" value="CheY-like_superfamily"/>
</dbReference>
<name>A0A538S823_UNCEI</name>
<dbReference type="Proteomes" id="UP000316292">
    <property type="component" value="Unassembled WGS sequence"/>
</dbReference>
<dbReference type="InterPro" id="IPR003593">
    <property type="entry name" value="AAA+_ATPase"/>
</dbReference>
<dbReference type="AlphaFoldDB" id="A0A538S823"/>
<dbReference type="SUPFAM" id="SSF46689">
    <property type="entry name" value="Homeodomain-like"/>
    <property type="match status" value="1"/>
</dbReference>
<dbReference type="CDD" id="cd00009">
    <property type="entry name" value="AAA"/>
    <property type="match status" value="1"/>
</dbReference>
<dbReference type="PROSITE" id="PS50045">
    <property type="entry name" value="SIGMA54_INTERACT_4"/>
    <property type="match status" value="1"/>
</dbReference>
<proteinExistence type="predicted"/>
<dbReference type="SUPFAM" id="SSF52172">
    <property type="entry name" value="CheY-like"/>
    <property type="match status" value="1"/>
</dbReference>
<dbReference type="InterPro" id="IPR027417">
    <property type="entry name" value="P-loop_NTPase"/>
</dbReference>
<dbReference type="InterPro" id="IPR025943">
    <property type="entry name" value="Sigma_54_int_dom_ATP-bd_2"/>
</dbReference>
<keyword evidence="4" id="KW-0238">DNA-binding</keyword>
<dbReference type="FunFam" id="3.40.50.300:FF:000006">
    <property type="entry name" value="DNA-binding transcriptional regulator NtrC"/>
    <property type="match status" value="1"/>
</dbReference>
<dbReference type="Pfam" id="PF00158">
    <property type="entry name" value="Sigma54_activat"/>
    <property type="match status" value="1"/>
</dbReference>
<dbReference type="GO" id="GO:0043565">
    <property type="term" value="F:sequence-specific DNA binding"/>
    <property type="evidence" value="ECO:0007669"/>
    <property type="project" value="InterPro"/>
</dbReference>
<evidence type="ECO:0000256" key="4">
    <source>
        <dbReference type="ARBA" id="ARBA00023125"/>
    </source>
</evidence>
<dbReference type="Pfam" id="PF02954">
    <property type="entry name" value="HTH_8"/>
    <property type="match status" value="1"/>
</dbReference>
<dbReference type="PROSITE" id="PS00688">
    <property type="entry name" value="SIGMA54_INTERACT_3"/>
    <property type="match status" value="1"/>
</dbReference>
<dbReference type="InterPro" id="IPR002197">
    <property type="entry name" value="HTH_Fis"/>
</dbReference>
<dbReference type="PANTHER" id="PTHR32071:SF117">
    <property type="entry name" value="PTS-DEPENDENT DIHYDROXYACETONE KINASE OPERON REGULATORY PROTEIN-RELATED"/>
    <property type="match status" value="1"/>
</dbReference>
<dbReference type="PANTHER" id="PTHR32071">
    <property type="entry name" value="TRANSCRIPTIONAL REGULATORY PROTEIN"/>
    <property type="match status" value="1"/>
</dbReference>
<accession>A0A538S823</accession>
<evidence type="ECO:0000256" key="6">
    <source>
        <dbReference type="SAM" id="MobiDB-lite"/>
    </source>
</evidence>
<dbReference type="InterPro" id="IPR009057">
    <property type="entry name" value="Homeodomain-like_sf"/>
</dbReference>